<sequence length="423" mass="43879">MSSSVVCILHSANGFYSESLVGNALQCLHAVQCSVRASAPDFIPPMAVFLADPENGAKCIYSSVVPDRNHALDCVAATYPPLVGANGTPFSLDDGAEASKAEKTTAFAQLFRLRSPCFLQQSVLQAVQKLNASAPTSAGVEHEGFASIASSTSPSVARTAGDVDMWGSLAGALLASLCYIRAHPSGAVTRVGLDDTDADADDATGDAVGRAPEEGSRPPRSTSKVLVFSNARAGAVPSYSAECGLAMAVTTASKMGVVVSCFGDAVVQTDSTENRLVALASSLGGFCAARFTLADLGQLLDGKSRMTESNGGSRSRQKRDRIASQYVVGPTMLPRAPWPTSTSESTALGIPGREGKWTAAGDGLLACERASHLAWLCPLCMAVIHRSPRELPGSSSGLDKQRGEDVSGEPRLAEARCPYCCAA</sequence>
<organism evidence="2 3">
    <name type="scientific">Leptomonas seymouri</name>
    <dbReference type="NCBI Taxonomy" id="5684"/>
    <lineage>
        <taxon>Eukaryota</taxon>
        <taxon>Discoba</taxon>
        <taxon>Euglenozoa</taxon>
        <taxon>Kinetoplastea</taxon>
        <taxon>Metakinetoplastina</taxon>
        <taxon>Trypanosomatida</taxon>
        <taxon>Trypanosomatidae</taxon>
        <taxon>Leishmaniinae</taxon>
        <taxon>Leptomonas</taxon>
    </lineage>
</organism>
<proteinExistence type="predicted"/>
<evidence type="ECO:0000256" key="1">
    <source>
        <dbReference type="SAM" id="MobiDB-lite"/>
    </source>
</evidence>
<name>A0A0N1IME3_LEPSE</name>
<protein>
    <submittedName>
        <fullName evidence="2">Uncharacterized protein</fullName>
    </submittedName>
</protein>
<dbReference type="AlphaFoldDB" id="A0A0N1IME3"/>
<dbReference type="Proteomes" id="UP000038009">
    <property type="component" value="Unassembled WGS sequence"/>
</dbReference>
<feature type="region of interest" description="Disordered" evidence="1">
    <location>
        <begin position="198"/>
        <end position="222"/>
    </location>
</feature>
<reference evidence="2 3" key="1">
    <citation type="journal article" date="2015" name="PLoS Pathog.">
        <title>Leptomonas seymouri: Adaptations to the Dixenous Life Cycle Analyzed by Genome Sequencing, Transcriptome Profiling and Co-infection with Leishmania donovani.</title>
        <authorList>
            <person name="Kraeva N."/>
            <person name="Butenko A."/>
            <person name="Hlavacova J."/>
            <person name="Kostygov A."/>
            <person name="Myskova J."/>
            <person name="Grybchuk D."/>
            <person name="Lestinova T."/>
            <person name="Votypka J."/>
            <person name="Volf P."/>
            <person name="Opperdoes F."/>
            <person name="Flegontov P."/>
            <person name="Lukes J."/>
            <person name="Yurchenko V."/>
        </authorList>
    </citation>
    <scope>NUCLEOTIDE SEQUENCE [LARGE SCALE GENOMIC DNA]</scope>
    <source>
        <strain evidence="2 3">ATCC 30220</strain>
    </source>
</reference>
<comment type="caution">
    <text evidence="2">The sequence shown here is derived from an EMBL/GenBank/DDBJ whole genome shotgun (WGS) entry which is preliminary data.</text>
</comment>
<dbReference type="VEuPathDB" id="TriTrypDB:Lsey_0010_0360"/>
<evidence type="ECO:0000313" key="2">
    <source>
        <dbReference type="EMBL" id="KPI90124.1"/>
    </source>
</evidence>
<gene>
    <name evidence="2" type="ORF">ABL78_0769</name>
</gene>
<feature type="region of interest" description="Disordered" evidence="1">
    <location>
        <begin position="390"/>
        <end position="409"/>
    </location>
</feature>
<dbReference type="OMA" id="PYSAECA"/>
<evidence type="ECO:0000313" key="3">
    <source>
        <dbReference type="Proteomes" id="UP000038009"/>
    </source>
</evidence>
<keyword evidence="3" id="KW-1185">Reference proteome</keyword>
<dbReference type="OrthoDB" id="272153at2759"/>
<dbReference type="EMBL" id="LJSK01000010">
    <property type="protein sequence ID" value="KPI90124.1"/>
    <property type="molecule type" value="Genomic_DNA"/>
</dbReference>
<accession>A0A0N1IME3</accession>